<dbReference type="PROSITE" id="PS50071">
    <property type="entry name" value="HOMEOBOX_2"/>
    <property type="match status" value="1"/>
</dbReference>
<organism evidence="15 16">
    <name type="scientific">Hibiscus syriacus</name>
    <name type="common">Rose of Sharon</name>
    <dbReference type="NCBI Taxonomy" id="106335"/>
    <lineage>
        <taxon>Eukaryota</taxon>
        <taxon>Viridiplantae</taxon>
        <taxon>Streptophyta</taxon>
        <taxon>Embryophyta</taxon>
        <taxon>Tracheophyta</taxon>
        <taxon>Spermatophyta</taxon>
        <taxon>Magnoliopsida</taxon>
        <taxon>eudicotyledons</taxon>
        <taxon>Gunneridae</taxon>
        <taxon>Pentapetalae</taxon>
        <taxon>rosids</taxon>
        <taxon>malvids</taxon>
        <taxon>Malvales</taxon>
        <taxon>Malvaceae</taxon>
        <taxon>Malvoideae</taxon>
        <taxon>Hibiscus</taxon>
    </lineage>
</organism>
<dbReference type="SMART" id="SM00234">
    <property type="entry name" value="START"/>
    <property type="match status" value="1"/>
</dbReference>
<keyword evidence="8 9" id="KW-0539">Nucleus</keyword>
<keyword evidence="6 9" id="KW-0371">Homeobox</keyword>
<comment type="caution">
    <text evidence="15">The sequence shown here is derived from an EMBL/GenBank/DDBJ whole genome shotgun (WGS) entry which is preliminary data.</text>
</comment>
<feature type="region of interest" description="Disordered" evidence="12">
    <location>
        <begin position="34"/>
        <end position="56"/>
    </location>
</feature>
<dbReference type="CDD" id="cd00086">
    <property type="entry name" value="homeodomain"/>
    <property type="match status" value="1"/>
</dbReference>
<dbReference type="GO" id="GO:0005634">
    <property type="term" value="C:nucleus"/>
    <property type="evidence" value="ECO:0007669"/>
    <property type="project" value="UniProtKB-SubCell"/>
</dbReference>
<dbReference type="PROSITE" id="PS50848">
    <property type="entry name" value="START"/>
    <property type="match status" value="1"/>
</dbReference>
<reference evidence="15" key="1">
    <citation type="submission" date="2019-09" db="EMBL/GenBank/DDBJ databases">
        <title>Draft genome information of white flower Hibiscus syriacus.</title>
        <authorList>
            <person name="Kim Y.-M."/>
        </authorList>
    </citation>
    <scope>NUCLEOTIDE SEQUENCE [LARGE SCALE GENOMIC DNA]</scope>
    <source>
        <strain evidence="15">YM2019G1</strain>
    </source>
</reference>
<protein>
    <submittedName>
        <fullName evidence="15">Homeobox-leucine zipper family protein</fullName>
    </submittedName>
</protein>
<dbReference type="SMART" id="SM00389">
    <property type="entry name" value="HOX"/>
    <property type="match status" value="1"/>
</dbReference>
<dbReference type="InterPro" id="IPR017970">
    <property type="entry name" value="Homeobox_CS"/>
</dbReference>
<keyword evidence="5 9" id="KW-0238">DNA-binding</keyword>
<dbReference type="Gene3D" id="1.10.10.60">
    <property type="entry name" value="Homeodomain-like"/>
    <property type="match status" value="1"/>
</dbReference>
<dbReference type="SUPFAM" id="SSF46689">
    <property type="entry name" value="Homeodomain-like"/>
    <property type="match status" value="1"/>
</dbReference>
<dbReference type="InterPro" id="IPR009057">
    <property type="entry name" value="Homeodomain-like_sf"/>
</dbReference>
<dbReference type="PANTHER" id="PTHR45654">
    <property type="entry name" value="HOMEOBOX-LEUCINE ZIPPER PROTEIN MERISTEM L1"/>
    <property type="match status" value="1"/>
</dbReference>
<evidence type="ECO:0000259" key="14">
    <source>
        <dbReference type="PROSITE" id="PS50848"/>
    </source>
</evidence>
<feature type="DNA-binding region" description="Homeobox" evidence="9">
    <location>
        <begin position="49"/>
        <end position="108"/>
    </location>
</feature>
<evidence type="ECO:0000256" key="1">
    <source>
        <dbReference type="ARBA" id="ARBA00004123"/>
    </source>
</evidence>
<name>A0A6A3CRX3_HIBSY</name>
<dbReference type="InterPro" id="IPR042160">
    <property type="entry name" value="HD-Zip_IV"/>
</dbReference>
<dbReference type="FunFam" id="1.10.10.60:FF:000229">
    <property type="entry name" value="Homeobox-leucine zipper protein HDG1"/>
    <property type="match status" value="1"/>
</dbReference>
<dbReference type="GO" id="GO:0008289">
    <property type="term" value="F:lipid binding"/>
    <property type="evidence" value="ECO:0007669"/>
    <property type="project" value="InterPro"/>
</dbReference>
<dbReference type="PROSITE" id="PS00027">
    <property type="entry name" value="HOMEOBOX_1"/>
    <property type="match status" value="1"/>
</dbReference>
<dbReference type="AlphaFoldDB" id="A0A6A3CRX3"/>
<evidence type="ECO:0000256" key="11">
    <source>
        <dbReference type="SAM" id="Coils"/>
    </source>
</evidence>
<evidence type="ECO:0000256" key="5">
    <source>
        <dbReference type="ARBA" id="ARBA00023125"/>
    </source>
</evidence>
<keyword evidence="16" id="KW-1185">Reference proteome</keyword>
<feature type="domain" description="START" evidence="14">
    <location>
        <begin position="174"/>
        <end position="385"/>
    </location>
</feature>
<keyword evidence="3" id="KW-0805">Transcription regulation</keyword>
<feature type="coiled-coil region" evidence="11">
    <location>
        <begin position="101"/>
        <end position="133"/>
    </location>
</feature>
<evidence type="ECO:0000313" key="16">
    <source>
        <dbReference type="Proteomes" id="UP000436088"/>
    </source>
</evidence>
<dbReference type="GO" id="GO:0000981">
    <property type="term" value="F:DNA-binding transcription factor activity, RNA polymerase II-specific"/>
    <property type="evidence" value="ECO:0007669"/>
    <property type="project" value="InterPro"/>
</dbReference>
<dbReference type="PANTHER" id="PTHR45654:SF107">
    <property type="entry name" value="HOMEOBOX-LEUCINE ZIPPER PROTEIN ANTHOCYANINLESS 2-LIKE ISOFORM X1"/>
    <property type="match status" value="1"/>
</dbReference>
<dbReference type="Proteomes" id="UP000436088">
    <property type="component" value="Unassembled WGS sequence"/>
</dbReference>
<dbReference type="InterPro" id="IPR057993">
    <property type="entry name" value="HD-Zip_IV_C"/>
</dbReference>
<dbReference type="InterPro" id="IPR002913">
    <property type="entry name" value="START_lipid-bd_dom"/>
</dbReference>
<comment type="subcellular location">
    <subcellularLocation>
        <location evidence="1 9 10">Nucleus</location>
    </subcellularLocation>
</comment>
<sequence>MDSHSWIDLIGFEENFDLGLDLLGIMNEDEFESSASFEGAPADNGEPPKKKKNKRHTPYQIHELESFFKDFPHPNAKQTRELSLRLGLEKQQIKFWFQNRRNQLKTQFGRHENAILKQENERLRVENGFLKQEITRRMCNNCGGNNGGSTLPMGFKLEDWVSMPLIEPSGTYGSPYDRSALVNVAVAAMDELIKMAEMHNPPVEATRETGLVPLRSSALVEMLMDAFIFLLLYDRIVGRKMFPCLVARATTVDVLSSGTGGTRDNALQVMDAEFQVLSPLVPIQRVQFLRFCKRHSDGVWAVVDVSIDSCNAANPHMFANSRKLPSGCIIQDMDNKHTKVTWVEHSENDESTIHHLSCPLLSSGFSFGAPRWIDTLRRHCHRFAQLMSPAIHGITAAGTKSMLNLARRMTYNFAAGICSSSARKWYELNVGNVGEDVRVMVRKNENLPGEPCGVVLSASTSVWMPITQQRLFDFLRDARMRCQWDILSKGISMKSTIDVAKGPGQGDCVTLFSSGLTESATLVLQETWSDASCALIVYAPVDVPSISAVMKGGDSSQVVMLPSGFAILPSSHGAERQSNCDRPWTELEMDRSTSSGCILTVGFHVLVKGPGGKLTMESVESVSKLLSGQVEKIKAALSVT</sequence>
<dbReference type="CDD" id="cd08875">
    <property type="entry name" value="START_ArGLABRA2_like"/>
    <property type="match status" value="1"/>
</dbReference>
<comment type="similarity">
    <text evidence="2">Belongs to the HD-ZIP homeobox family. Class IV subfamily.</text>
</comment>
<accession>A0A6A3CRX3</accession>
<evidence type="ECO:0000259" key="13">
    <source>
        <dbReference type="PROSITE" id="PS50071"/>
    </source>
</evidence>
<proteinExistence type="inferred from homology"/>
<evidence type="ECO:0000256" key="10">
    <source>
        <dbReference type="RuleBase" id="RU000682"/>
    </source>
</evidence>
<evidence type="ECO:0000256" key="12">
    <source>
        <dbReference type="SAM" id="MobiDB-lite"/>
    </source>
</evidence>
<evidence type="ECO:0000256" key="3">
    <source>
        <dbReference type="ARBA" id="ARBA00023015"/>
    </source>
</evidence>
<evidence type="ECO:0000256" key="2">
    <source>
        <dbReference type="ARBA" id="ARBA00006789"/>
    </source>
</evidence>
<evidence type="ECO:0000256" key="9">
    <source>
        <dbReference type="PROSITE-ProRule" id="PRU00108"/>
    </source>
</evidence>
<dbReference type="Pfam" id="PF01852">
    <property type="entry name" value="START"/>
    <property type="match status" value="1"/>
</dbReference>
<dbReference type="GO" id="GO:0003677">
    <property type="term" value="F:DNA binding"/>
    <property type="evidence" value="ECO:0007669"/>
    <property type="project" value="UniProtKB-UniRule"/>
</dbReference>
<keyword evidence="4 11" id="KW-0175">Coiled coil</keyword>
<dbReference type="SUPFAM" id="SSF55961">
    <property type="entry name" value="Bet v1-like"/>
    <property type="match status" value="2"/>
</dbReference>
<evidence type="ECO:0000256" key="8">
    <source>
        <dbReference type="ARBA" id="ARBA00023242"/>
    </source>
</evidence>
<dbReference type="InterPro" id="IPR001356">
    <property type="entry name" value="HD"/>
</dbReference>
<keyword evidence="7" id="KW-0804">Transcription</keyword>
<evidence type="ECO:0000256" key="6">
    <source>
        <dbReference type="ARBA" id="ARBA00023155"/>
    </source>
</evidence>
<gene>
    <name evidence="15" type="ORF">F3Y22_tig00003041pilonHSYRG00250</name>
</gene>
<evidence type="ECO:0000256" key="7">
    <source>
        <dbReference type="ARBA" id="ARBA00023163"/>
    </source>
</evidence>
<dbReference type="Pfam" id="PF25797">
    <property type="entry name" value="PDF2_C"/>
    <property type="match status" value="1"/>
</dbReference>
<dbReference type="Pfam" id="PF00046">
    <property type="entry name" value="Homeodomain"/>
    <property type="match status" value="1"/>
</dbReference>
<dbReference type="EMBL" id="VEPZ02000209">
    <property type="protein sequence ID" value="KAE8729938.1"/>
    <property type="molecule type" value="Genomic_DNA"/>
</dbReference>
<feature type="domain" description="Homeobox" evidence="13">
    <location>
        <begin position="47"/>
        <end position="107"/>
    </location>
</feature>
<evidence type="ECO:0000313" key="15">
    <source>
        <dbReference type="EMBL" id="KAE8729938.1"/>
    </source>
</evidence>
<evidence type="ECO:0000256" key="4">
    <source>
        <dbReference type="ARBA" id="ARBA00023054"/>
    </source>
</evidence>